<dbReference type="GO" id="GO:0000976">
    <property type="term" value="F:transcription cis-regulatory region binding"/>
    <property type="evidence" value="ECO:0007669"/>
    <property type="project" value="TreeGrafter"/>
</dbReference>
<dbReference type="Gene3D" id="3.40.190.290">
    <property type="match status" value="1"/>
</dbReference>
<dbReference type="InterPro" id="IPR036388">
    <property type="entry name" value="WH-like_DNA-bd_sf"/>
</dbReference>
<keyword evidence="2" id="KW-0805">Transcription regulation</keyword>
<protein>
    <submittedName>
        <fullName evidence="6">LysR family transcriptional regulator</fullName>
    </submittedName>
</protein>
<dbReference type="PANTHER" id="PTHR30126:SF64">
    <property type="entry name" value="HTH-TYPE TRANSCRIPTIONAL REGULATOR CITR"/>
    <property type="match status" value="1"/>
</dbReference>
<dbReference type="InterPro" id="IPR036390">
    <property type="entry name" value="WH_DNA-bd_sf"/>
</dbReference>
<dbReference type="PANTHER" id="PTHR30126">
    <property type="entry name" value="HTH-TYPE TRANSCRIPTIONAL REGULATOR"/>
    <property type="match status" value="1"/>
</dbReference>
<organism evidence="6 7">
    <name type="scientific">Ornithinibacillus caprae</name>
    <dbReference type="NCBI Taxonomy" id="2678566"/>
    <lineage>
        <taxon>Bacteria</taxon>
        <taxon>Bacillati</taxon>
        <taxon>Bacillota</taxon>
        <taxon>Bacilli</taxon>
        <taxon>Bacillales</taxon>
        <taxon>Bacillaceae</taxon>
        <taxon>Ornithinibacillus</taxon>
    </lineage>
</organism>
<dbReference type="Gene3D" id="1.10.10.10">
    <property type="entry name" value="Winged helix-like DNA-binding domain superfamily/Winged helix DNA-binding domain"/>
    <property type="match status" value="1"/>
</dbReference>
<dbReference type="InterPro" id="IPR000847">
    <property type="entry name" value="LysR_HTH_N"/>
</dbReference>
<evidence type="ECO:0000256" key="1">
    <source>
        <dbReference type="ARBA" id="ARBA00009437"/>
    </source>
</evidence>
<comment type="caution">
    <text evidence="6">The sequence shown here is derived from an EMBL/GenBank/DDBJ whole genome shotgun (WGS) entry which is preliminary data.</text>
</comment>
<dbReference type="CDD" id="cd05466">
    <property type="entry name" value="PBP2_LTTR_substrate"/>
    <property type="match status" value="1"/>
</dbReference>
<evidence type="ECO:0000313" key="6">
    <source>
        <dbReference type="EMBL" id="MUK90702.1"/>
    </source>
</evidence>
<evidence type="ECO:0000256" key="4">
    <source>
        <dbReference type="ARBA" id="ARBA00023163"/>
    </source>
</evidence>
<evidence type="ECO:0000259" key="5">
    <source>
        <dbReference type="PROSITE" id="PS50931"/>
    </source>
</evidence>
<evidence type="ECO:0000256" key="3">
    <source>
        <dbReference type="ARBA" id="ARBA00023125"/>
    </source>
</evidence>
<dbReference type="RefSeq" id="WP_155671742.1">
    <property type="nucleotide sequence ID" value="NZ_WOCA01000028.1"/>
</dbReference>
<keyword evidence="7" id="KW-1185">Reference proteome</keyword>
<dbReference type="SUPFAM" id="SSF53850">
    <property type="entry name" value="Periplasmic binding protein-like II"/>
    <property type="match status" value="1"/>
</dbReference>
<keyword evidence="3" id="KW-0238">DNA-binding</keyword>
<proteinExistence type="inferred from homology"/>
<keyword evidence="4" id="KW-0804">Transcription</keyword>
<accession>A0A6N8FM59</accession>
<dbReference type="EMBL" id="WOCA01000028">
    <property type="protein sequence ID" value="MUK90702.1"/>
    <property type="molecule type" value="Genomic_DNA"/>
</dbReference>
<dbReference type="PRINTS" id="PR00039">
    <property type="entry name" value="HTHLYSR"/>
</dbReference>
<evidence type="ECO:0000256" key="2">
    <source>
        <dbReference type="ARBA" id="ARBA00023015"/>
    </source>
</evidence>
<comment type="similarity">
    <text evidence="1">Belongs to the LysR transcriptional regulatory family.</text>
</comment>
<evidence type="ECO:0000313" key="7">
    <source>
        <dbReference type="Proteomes" id="UP000469125"/>
    </source>
</evidence>
<sequence length="292" mass="33847">MDIKALKTFIMAAEHENFRIVSEKMYVTQPAITFQIKQLEKELGEKLFVKKGRNVYLTEFGRVYYDEAKAIISQYNNSLEVVNRFKQGFHKTIRLAISPLLAETVLPTVIHKYIQANPHVELSITVKESIDIPHLLQSGEIDLGLSCMPGISNLTTIKFHEESISLICRHDGYDSESGPIIDAKEILEENILFTDNHPVYWDEIKKQLNESIPILRLMKVNQSYITKRFVLEGIGVSILPRSIIQRELMEGRLLEVPVDFIRMPQASMYLIYKHEHLVDHEFIDFISNFYYS</sequence>
<dbReference type="Pfam" id="PF00126">
    <property type="entry name" value="HTH_1"/>
    <property type="match status" value="1"/>
</dbReference>
<dbReference type="InterPro" id="IPR005119">
    <property type="entry name" value="LysR_subst-bd"/>
</dbReference>
<dbReference type="GO" id="GO:0003700">
    <property type="term" value="F:DNA-binding transcription factor activity"/>
    <property type="evidence" value="ECO:0007669"/>
    <property type="project" value="InterPro"/>
</dbReference>
<dbReference type="SUPFAM" id="SSF46785">
    <property type="entry name" value="Winged helix' DNA-binding domain"/>
    <property type="match status" value="1"/>
</dbReference>
<feature type="domain" description="HTH lysR-type" evidence="5">
    <location>
        <begin position="1"/>
        <end position="58"/>
    </location>
</feature>
<name>A0A6N8FM59_9BACI</name>
<dbReference type="Proteomes" id="UP000469125">
    <property type="component" value="Unassembled WGS sequence"/>
</dbReference>
<dbReference type="PROSITE" id="PS50931">
    <property type="entry name" value="HTH_LYSR"/>
    <property type="match status" value="1"/>
</dbReference>
<dbReference type="AlphaFoldDB" id="A0A6N8FM59"/>
<dbReference type="Pfam" id="PF03466">
    <property type="entry name" value="LysR_substrate"/>
    <property type="match status" value="1"/>
</dbReference>
<reference evidence="6 7" key="1">
    <citation type="submission" date="2019-11" db="EMBL/GenBank/DDBJ databases">
        <authorList>
            <person name="Li X."/>
        </authorList>
    </citation>
    <scope>NUCLEOTIDE SEQUENCE [LARGE SCALE GENOMIC DNA]</scope>
    <source>
        <strain evidence="6 7">L9</strain>
    </source>
</reference>
<gene>
    <name evidence="6" type="ORF">GMD78_20305</name>
</gene>